<accession>A0A1D8GQA8</accession>
<keyword evidence="4" id="KW-0238">DNA-binding</keyword>
<reference evidence="6 7" key="1">
    <citation type="submission" date="2016-09" db="EMBL/GenBank/DDBJ databases">
        <title>Genomic analysis reveals versatility of anaerobic energy metabolism of Geosporobacter ferrireducens IRF9 of phylum Firmicutes.</title>
        <authorList>
            <person name="Kim S.-J."/>
        </authorList>
    </citation>
    <scope>NUCLEOTIDE SEQUENCE [LARGE SCALE GENOMIC DNA]</scope>
    <source>
        <strain evidence="6 7">IRF9</strain>
    </source>
</reference>
<evidence type="ECO:0000256" key="2">
    <source>
        <dbReference type="ARBA" id="ARBA00006295"/>
    </source>
</evidence>
<dbReference type="Proteomes" id="UP000095743">
    <property type="component" value="Chromosome"/>
</dbReference>
<evidence type="ECO:0000259" key="5">
    <source>
        <dbReference type="SMART" id="SM00470"/>
    </source>
</evidence>
<dbReference type="GO" id="GO:0009295">
    <property type="term" value="C:nucleoid"/>
    <property type="evidence" value="ECO:0007669"/>
    <property type="project" value="UniProtKB-SubCell"/>
</dbReference>
<dbReference type="InterPro" id="IPR004437">
    <property type="entry name" value="ParB/RepB/Spo0J"/>
</dbReference>
<evidence type="ECO:0000256" key="1">
    <source>
        <dbReference type="ARBA" id="ARBA00004453"/>
    </source>
</evidence>
<dbReference type="SUPFAM" id="SSF110849">
    <property type="entry name" value="ParB/Sulfiredoxin"/>
    <property type="match status" value="1"/>
</dbReference>
<dbReference type="Gene3D" id="1.10.10.2830">
    <property type="match status" value="1"/>
</dbReference>
<evidence type="ECO:0000313" key="7">
    <source>
        <dbReference type="Proteomes" id="UP000095743"/>
    </source>
</evidence>
<dbReference type="AlphaFoldDB" id="A0A1D8GQA8"/>
<dbReference type="GO" id="GO:0005694">
    <property type="term" value="C:chromosome"/>
    <property type="evidence" value="ECO:0007669"/>
    <property type="project" value="TreeGrafter"/>
</dbReference>
<proteinExistence type="inferred from homology"/>
<protein>
    <submittedName>
        <fullName evidence="6">Chromosome partitioning protein ParB</fullName>
    </submittedName>
</protein>
<evidence type="ECO:0000256" key="4">
    <source>
        <dbReference type="ARBA" id="ARBA00023125"/>
    </source>
</evidence>
<dbReference type="STRING" id="1424294.Gferi_13320"/>
<comment type="subcellular location">
    <subcellularLocation>
        <location evidence="1">Cytoplasm</location>
        <location evidence="1">Nucleoid</location>
    </subcellularLocation>
</comment>
<dbReference type="InterPro" id="IPR036086">
    <property type="entry name" value="ParB/Sulfiredoxin_sf"/>
</dbReference>
<name>A0A1D8GQA8_9FIRM</name>
<keyword evidence="3" id="KW-0159">Chromosome partition</keyword>
<dbReference type="CDD" id="cd16393">
    <property type="entry name" value="SPO0J_N"/>
    <property type="match status" value="1"/>
</dbReference>
<dbReference type="Gene3D" id="3.90.1530.30">
    <property type="match status" value="1"/>
</dbReference>
<feature type="domain" description="ParB-like N-terminal" evidence="5">
    <location>
        <begin position="31"/>
        <end position="120"/>
    </location>
</feature>
<gene>
    <name evidence="6" type="ORF">Gferi_13320</name>
</gene>
<evidence type="ECO:0000256" key="3">
    <source>
        <dbReference type="ARBA" id="ARBA00022829"/>
    </source>
</evidence>
<dbReference type="EMBL" id="CP017269">
    <property type="protein sequence ID" value="AOT73110.1"/>
    <property type="molecule type" value="Genomic_DNA"/>
</dbReference>
<dbReference type="SMART" id="SM00470">
    <property type="entry name" value="ParB"/>
    <property type="match status" value="1"/>
</dbReference>
<dbReference type="Pfam" id="PF23552">
    <property type="entry name" value="ParB_C"/>
    <property type="match status" value="1"/>
</dbReference>
<dbReference type="GO" id="GO:0007059">
    <property type="term" value="P:chromosome segregation"/>
    <property type="evidence" value="ECO:0007669"/>
    <property type="project" value="UniProtKB-KW"/>
</dbReference>
<dbReference type="InterPro" id="IPR041468">
    <property type="entry name" value="HTH_ParB/Spo0J"/>
</dbReference>
<dbReference type="PANTHER" id="PTHR33375">
    <property type="entry name" value="CHROMOSOME-PARTITIONING PROTEIN PARB-RELATED"/>
    <property type="match status" value="1"/>
</dbReference>
<keyword evidence="7" id="KW-1185">Reference proteome</keyword>
<dbReference type="Pfam" id="PF02195">
    <property type="entry name" value="ParB_N"/>
    <property type="match status" value="1"/>
</dbReference>
<dbReference type="GO" id="GO:0003677">
    <property type="term" value="F:DNA binding"/>
    <property type="evidence" value="ECO:0007669"/>
    <property type="project" value="UniProtKB-KW"/>
</dbReference>
<dbReference type="InterPro" id="IPR003115">
    <property type="entry name" value="ParB_N"/>
</dbReference>
<dbReference type="Pfam" id="PF17762">
    <property type="entry name" value="HTH_ParB"/>
    <property type="match status" value="1"/>
</dbReference>
<dbReference type="FunFam" id="3.90.1530.30:FF:000001">
    <property type="entry name" value="Chromosome partitioning protein ParB"/>
    <property type="match status" value="1"/>
</dbReference>
<dbReference type="KEGG" id="gfe:Gferi_13320"/>
<evidence type="ECO:0000313" key="6">
    <source>
        <dbReference type="EMBL" id="AOT73110.1"/>
    </source>
</evidence>
<dbReference type="InterPro" id="IPR057240">
    <property type="entry name" value="ParB_dimer_C"/>
</dbReference>
<dbReference type="RefSeq" id="WP_069981418.1">
    <property type="nucleotide sequence ID" value="NZ_CP017269.1"/>
</dbReference>
<sequence>MKGGLGKGLNALIPASKEPLAVNIPPKGDAYKVSIQEIRPNKDQPRKHFDKDKLETLVDSIKAHGLIQPIVVRPIEQGYEIVAGERRWKASREAGLKEIPCIIKEMDQRTGLEIALIENLQREDLNAIEEASAYKQLMEFYGLTQEELSQVVGKSRPHIANTLRLLNLGEKIKQMVVNEEITSGHARALLRLTDKNLQLETAQKVMENQLSVRETEVLVDNLLTVKIKKEQPAQKVKDYHLVSLEDSLKSLFGTKVNIVKGKKKGKIEIEYYSDEELERLIDLFQRV</sequence>
<dbReference type="FunFam" id="1.10.10.2830:FF:000001">
    <property type="entry name" value="Chromosome partitioning protein ParB"/>
    <property type="match status" value="1"/>
</dbReference>
<comment type="similarity">
    <text evidence="2">Belongs to the ParB family.</text>
</comment>
<dbReference type="GO" id="GO:0045881">
    <property type="term" value="P:positive regulation of sporulation resulting in formation of a cellular spore"/>
    <property type="evidence" value="ECO:0007669"/>
    <property type="project" value="TreeGrafter"/>
</dbReference>
<dbReference type="NCBIfam" id="TIGR00180">
    <property type="entry name" value="parB_part"/>
    <property type="match status" value="1"/>
</dbReference>
<dbReference type="InterPro" id="IPR050336">
    <property type="entry name" value="Chromosome_partition/occlusion"/>
</dbReference>
<dbReference type="PANTHER" id="PTHR33375:SF1">
    <property type="entry name" value="CHROMOSOME-PARTITIONING PROTEIN PARB-RELATED"/>
    <property type="match status" value="1"/>
</dbReference>
<organism evidence="6 7">
    <name type="scientific">Geosporobacter ferrireducens</name>
    <dbReference type="NCBI Taxonomy" id="1424294"/>
    <lineage>
        <taxon>Bacteria</taxon>
        <taxon>Bacillati</taxon>
        <taxon>Bacillota</taxon>
        <taxon>Clostridia</taxon>
        <taxon>Peptostreptococcales</taxon>
        <taxon>Thermotaleaceae</taxon>
        <taxon>Geosporobacter</taxon>
    </lineage>
</organism>